<keyword evidence="2" id="KW-0732">Signal</keyword>
<gene>
    <name evidence="4" type="ORF">ONB1V03_LOCUS16412</name>
</gene>
<dbReference type="InterPro" id="IPR032675">
    <property type="entry name" value="LRR_dom_sf"/>
</dbReference>
<dbReference type="Pfam" id="PF00560">
    <property type="entry name" value="LRR_1"/>
    <property type="match status" value="1"/>
</dbReference>
<name>A0A7R9MGT7_9ACAR</name>
<dbReference type="InterPro" id="IPR003591">
    <property type="entry name" value="Leu-rich_rpt_typical-subtyp"/>
</dbReference>
<evidence type="ECO:0000256" key="3">
    <source>
        <dbReference type="ARBA" id="ARBA00022737"/>
    </source>
</evidence>
<reference evidence="4" key="1">
    <citation type="submission" date="2020-11" db="EMBL/GenBank/DDBJ databases">
        <authorList>
            <person name="Tran Van P."/>
        </authorList>
    </citation>
    <scope>NUCLEOTIDE SEQUENCE</scope>
</reference>
<evidence type="ECO:0000313" key="4">
    <source>
        <dbReference type="EMBL" id="CAD7659841.1"/>
    </source>
</evidence>
<sequence length="376" mass="41937">YSDASISNKYFPSVNVRHIQRNCTLSALQCILSGAGIYRSLTSHAIQRSPDIHTNRALNGDIGHDMNRPLLPLNRLVVFSALFVATVYADCPLVKDADIAPCVCLTNQIRCEGQTVTDAVLQAVLAKVDKARPKYLKEFEGLELYNTKVTKITTEIFGNLILKTYVKFNNNPITSISLGNFPDLVLLDAANNKLSTISSSLFFGLKSLRYINLGGNEIVDFPKDTFALSDNLQRLDLSGNKIKRLNSDEFSSEYHNNIELQEIDLSNNELEYLPENIFWPLRRPLKINLANNKLAKGIDVNALSFGEDLIQYEPIKLVLSNNGFKDSDLTDATFEPIVRQKLAIDLDLSDNAITAASDKVLDKLRKANPRTVITTK</sequence>
<dbReference type="OrthoDB" id="676979at2759"/>
<keyword evidence="1" id="KW-0433">Leucine-rich repeat</keyword>
<dbReference type="Gene3D" id="3.80.10.10">
    <property type="entry name" value="Ribonuclease Inhibitor"/>
    <property type="match status" value="2"/>
</dbReference>
<dbReference type="EMBL" id="OC933281">
    <property type="protein sequence ID" value="CAD7659841.1"/>
    <property type="molecule type" value="Genomic_DNA"/>
</dbReference>
<keyword evidence="3" id="KW-0677">Repeat</keyword>
<dbReference type="InterPro" id="IPR001611">
    <property type="entry name" value="Leu-rich_rpt"/>
</dbReference>
<dbReference type="EMBL" id="CAJPVJ010018456">
    <property type="protein sequence ID" value="CAG2176979.1"/>
    <property type="molecule type" value="Genomic_DNA"/>
</dbReference>
<organism evidence="4">
    <name type="scientific">Oppiella nova</name>
    <dbReference type="NCBI Taxonomy" id="334625"/>
    <lineage>
        <taxon>Eukaryota</taxon>
        <taxon>Metazoa</taxon>
        <taxon>Ecdysozoa</taxon>
        <taxon>Arthropoda</taxon>
        <taxon>Chelicerata</taxon>
        <taxon>Arachnida</taxon>
        <taxon>Acari</taxon>
        <taxon>Acariformes</taxon>
        <taxon>Sarcoptiformes</taxon>
        <taxon>Oribatida</taxon>
        <taxon>Brachypylina</taxon>
        <taxon>Oppioidea</taxon>
        <taxon>Oppiidae</taxon>
        <taxon>Oppiella</taxon>
    </lineage>
</organism>
<dbReference type="SUPFAM" id="SSF52058">
    <property type="entry name" value="L domain-like"/>
    <property type="match status" value="1"/>
</dbReference>
<dbReference type="PROSITE" id="PS51450">
    <property type="entry name" value="LRR"/>
    <property type="match status" value="2"/>
</dbReference>
<dbReference type="GO" id="GO:0031012">
    <property type="term" value="C:extracellular matrix"/>
    <property type="evidence" value="ECO:0007669"/>
    <property type="project" value="TreeGrafter"/>
</dbReference>
<dbReference type="PANTHER" id="PTHR24373">
    <property type="entry name" value="SLIT RELATED LEUCINE-RICH REPEAT NEURONAL PROTEIN"/>
    <property type="match status" value="1"/>
</dbReference>
<protein>
    <submittedName>
        <fullName evidence="4">Uncharacterized protein</fullName>
    </submittedName>
</protein>
<dbReference type="InterPro" id="IPR050328">
    <property type="entry name" value="Dev_Immune_Receptor"/>
</dbReference>
<accession>A0A7R9MGT7</accession>
<dbReference type="AlphaFoldDB" id="A0A7R9MGT7"/>
<keyword evidence="5" id="KW-1185">Reference proteome</keyword>
<evidence type="ECO:0000256" key="1">
    <source>
        <dbReference type="ARBA" id="ARBA00022614"/>
    </source>
</evidence>
<dbReference type="SMART" id="SM00369">
    <property type="entry name" value="LRR_TYP"/>
    <property type="match status" value="4"/>
</dbReference>
<evidence type="ECO:0000313" key="5">
    <source>
        <dbReference type="Proteomes" id="UP000728032"/>
    </source>
</evidence>
<feature type="non-terminal residue" evidence="4">
    <location>
        <position position="1"/>
    </location>
</feature>
<dbReference type="PANTHER" id="PTHR24373:SF370">
    <property type="entry name" value="FISH-LIPS, ISOFORM E"/>
    <property type="match status" value="1"/>
</dbReference>
<dbReference type="GO" id="GO:0005615">
    <property type="term" value="C:extracellular space"/>
    <property type="evidence" value="ECO:0007669"/>
    <property type="project" value="TreeGrafter"/>
</dbReference>
<evidence type="ECO:0000256" key="2">
    <source>
        <dbReference type="ARBA" id="ARBA00022729"/>
    </source>
</evidence>
<proteinExistence type="predicted"/>
<dbReference type="Proteomes" id="UP000728032">
    <property type="component" value="Unassembled WGS sequence"/>
</dbReference>
<dbReference type="Pfam" id="PF13855">
    <property type="entry name" value="LRR_8"/>
    <property type="match status" value="1"/>
</dbReference>